<feature type="domain" description="N-acetyltransferase" evidence="1">
    <location>
        <begin position="1"/>
        <end position="79"/>
    </location>
</feature>
<reference evidence="2 3" key="1">
    <citation type="submission" date="2022-11" db="EMBL/GenBank/DDBJ databases">
        <title>Mycobacterium sp. nov.</title>
        <authorList>
            <person name="Papic B."/>
            <person name="Spicic S."/>
            <person name="Duvnjak S."/>
        </authorList>
    </citation>
    <scope>NUCLEOTIDE SEQUENCE [LARGE SCALE GENOMIC DNA]</scope>
    <source>
        <strain evidence="2 3">CVI_P4</strain>
    </source>
</reference>
<dbReference type="EMBL" id="JAPJDO010000002">
    <property type="protein sequence ID" value="MCX2935642.1"/>
    <property type="molecule type" value="Genomic_DNA"/>
</dbReference>
<sequence length="95" mass="10499">MIATPPATLDRRRRGPVHDHRRIFHHTGVDDAFEGRGLAGILVSEALAATRDAGLRIVAVCPIVAGYLDKHRDFADVVDPVTLDTKRFLHRAHIS</sequence>
<accession>A0ABT3S829</accession>
<dbReference type="Proteomes" id="UP001300745">
    <property type="component" value="Unassembled WGS sequence"/>
</dbReference>
<organism evidence="2 3">
    <name type="scientific">Mycobacterium pinniadriaticum</name>
    <dbReference type="NCBI Taxonomy" id="2994102"/>
    <lineage>
        <taxon>Bacteria</taxon>
        <taxon>Bacillati</taxon>
        <taxon>Actinomycetota</taxon>
        <taxon>Actinomycetes</taxon>
        <taxon>Mycobacteriales</taxon>
        <taxon>Mycobacteriaceae</taxon>
        <taxon>Mycobacterium</taxon>
    </lineage>
</organism>
<evidence type="ECO:0000313" key="2">
    <source>
        <dbReference type="EMBL" id="MCX2935642.1"/>
    </source>
</evidence>
<evidence type="ECO:0000313" key="3">
    <source>
        <dbReference type="Proteomes" id="UP001300745"/>
    </source>
</evidence>
<dbReference type="PROSITE" id="PS51729">
    <property type="entry name" value="GNAT_YJDJ"/>
    <property type="match status" value="1"/>
</dbReference>
<dbReference type="InterPro" id="IPR031165">
    <property type="entry name" value="GNAT_YJDJ"/>
</dbReference>
<comment type="caution">
    <text evidence="2">The sequence shown here is derived from an EMBL/GenBank/DDBJ whole genome shotgun (WGS) entry which is preliminary data.</text>
</comment>
<dbReference type="InterPro" id="IPR016181">
    <property type="entry name" value="Acyl_CoA_acyltransferase"/>
</dbReference>
<evidence type="ECO:0000259" key="1">
    <source>
        <dbReference type="PROSITE" id="PS51729"/>
    </source>
</evidence>
<name>A0ABT3S829_9MYCO</name>
<gene>
    <name evidence="2" type="ORF">ORI27_02940</name>
</gene>
<proteinExistence type="predicted"/>
<protein>
    <submittedName>
        <fullName evidence="2">GNAT family N-acetyltransferase</fullName>
    </submittedName>
</protein>
<dbReference type="Pfam" id="PF14542">
    <property type="entry name" value="Acetyltransf_CG"/>
    <property type="match status" value="1"/>
</dbReference>
<dbReference type="SUPFAM" id="SSF55729">
    <property type="entry name" value="Acyl-CoA N-acyltransferases (Nat)"/>
    <property type="match status" value="1"/>
</dbReference>
<keyword evidence="3" id="KW-1185">Reference proteome</keyword>
<dbReference type="RefSeq" id="WP_265995017.1">
    <property type="nucleotide sequence ID" value="NZ_JAPJDN010000002.1"/>
</dbReference>
<dbReference type="Gene3D" id="3.40.630.30">
    <property type="match status" value="1"/>
</dbReference>